<organism evidence="1">
    <name type="scientific">uncultured Phycisphaerae bacterium</name>
    <dbReference type="NCBI Taxonomy" id="904963"/>
    <lineage>
        <taxon>Bacteria</taxon>
        <taxon>Pseudomonadati</taxon>
        <taxon>Planctomycetota</taxon>
        <taxon>Phycisphaerae</taxon>
        <taxon>environmental samples</taxon>
    </lineage>
</organism>
<accession>A0A6J4P9H8</accession>
<dbReference type="EMBL" id="CADCUQ010000502">
    <property type="protein sequence ID" value="CAA9409776.1"/>
    <property type="molecule type" value="Genomic_DNA"/>
</dbReference>
<gene>
    <name evidence="1" type="ORF">AVDCRST_MAG64-2240</name>
</gene>
<proteinExistence type="predicted"/>
<protein>
    <submittedName>
        <fullName evidence="1">Uncharacterized protein</fullName>
    </submittedName>
</protein>
<name>A0A6J4P9H8_9BACT</name>
<sequence length="94" mass="10687">MCFRLRKQLAEAFGPVNRWFCAQAYGRPVDDPETLLVYFIRSGGAADFAARFDAAMGPLNRWYCSEFHGRDIRDPEILWNYYMNCGAPALSIAG</sequence>
<reference evidence="1" key="1">
    <citation type="submission" date="2020-02" db="EMBL/GenBank/DDBJ databases">
        <authorList>
            <person name="Meier V. D."/>
        </authorList>
    </citation>
    <scope>NUCLEOTIDE SEQUENCE</scope>
    <source>
        <strain evidence="1">AVDCRST_MAG64</strain>
    </source>
</reference>
<dbReference type="AlphaFoldDB" id="A0A6J4P9H8"/>
<evidence type="ECO:0000313" key="1">
    <source>
        <dbReference type="EMBL" id="CAA9409776.1"/>
    </source>
</evidence>